<proteinExistence type="inferred from homology"/>
<reference evidence="8" key="1">
    <citation type="journal article" date="2022" name="Syst. Appl. Microbiol.">
        <title>Natronocalculus amylovorans gen. nov., sp. nov., and Natranaeroarchaeum aerophilus sp. nov., dominant culturable amylolytic natronoarchaea from hypersaline soda lakes in southwestern Siberia.</title>
        <authorList>
            <person name="Sorokin D.Y."/>
            <person name="Elcheninov A.G."/>
            <person name="Khizhniak T.V."/>
            <person name="Koenen M."/>
            <person name="Bale N.J."/>
            <person name="Damste J.S.S."/>
            <person name="Kublanov I.V."/>
        </authorList>
    </citation>
    <scope>NUCLEOTIDE SEQUENCE</scope>
    <source>
        <strain evidence="8">AArc-St2</strain>
    </source>
</reference>
<dbReference type="InterPro" id="IPR036188">
    <property type="entry name" value="FAD/NAD-bd_sf"/>
</dbReference>
<dbReference type="SUPFAM" id="SSF51905">
    <property type="entry name" value="FAD/NAD(P)-binding domain"/>
    <property type="match status" value="1"/>
</dbReference>
<evidence type="ECO:0000256" key="6">
    <source>
        <dbReference type="RuleBase" id="RU361217"/>
    </source>
</evidence>
<keyword evidence="3 6" id="KW-0285">Flavoprotein</keyword>
<dbReference type="Pfam" id="PF01266">
    <property type="entry name" value="DAO"/>
    <property type="match status" value="1"/>
</dbReference>
<dbReference type="PRINTS" id="PR01001">
    <property type="entry name" value="FADG3PDH"/>
</dbReference>
<accession>A0AAE3FX12</accession>
<evidence type="ECO:0000256" key="1">
    <source>
        <dbReference type="ARBA" id="ARBA00001974"/>
    </source>
</evidence>
<dbReference type="PANTHER" id="PTHR11985:SF15">
    <property type="entry name" value="GLYCEROL-3-PHOSPHATE DEHYDROGENASE, MITOCHONDRIAL"/>
    <property type="match status" value="1"/>
</dbReference>
<feature type="domain" description="FAD dependent oxidoreductase" evidence="7">
    <location>
        <begin position="8"/>
        <end position="316"/>
    </location>
</feature>
<organism evidence="8 9">
    <name type="scientific">Natronocalculus amylovorans</name>
    <dbReference type="NCBI Taxonomy" id="2917812"/>
    <lineage>
        <taxon>Archaea</taxon>
        <taxon>Methanobacteriati</taxon>
        <taxon>Methanobacteriota</taxon>
        <taxon>Stenosarchaea group</taxon>
        <taxon>Halobacteria</taxon>
        <taxon>Halobacteriales</taxon>
        <taxon>Haloferacaceae</taxon>
        <taxon>Natronocalculus</taxon>
    </lineage>
</organism>
<dbReference type="InterPro" id="IPR000447">
    <property type="entry name" value="G3P_DH_FAD-dep"/>
</dbReference>
<keyword evidence="4" id="KW-0274">FAD</keyword>
<dbReference type="GO" id="GO:0006072">
    <property type="term" value="P:glycerol-3-phosphate metabolic process"/>
    <property type="evidence" value="ECO:0007669"/>
    <property type="project" value="UniProtKB-UniRule"/>
</dbReference>
<evidence type="ECO:0000256" key="2">
    <source>
        <dbReference type="ARBA" id="ARBA00007330"/>
    </source>
</evidence>
<name>A0AAE3FX12_9EURY</name>
<evidence type="ECO:0000256" key="3">
    <source>
        <dbReference type="ARBA" id="ARBA00022630"/>
    </source>
</evidence>
<keyword evidence="5 6" id="KW-0560">Oxidoreductase</keyword>
<evidence type="ECO:0000256" key="5">
    <source>
        <dbReference type="ARBA" id="ARBA00023002"/>
    </source>
</evidence>
<protein>
    <recommendedName>
        <fullName evidence="6">Glycerol-3-phosphate dehydrogenase</fullName>
        <ecNumber evidence="6">1.1.5.3</ecNumber>
    </recommendedName>
</protein>
<gene>
    <name evidence="8" type="ORF">AArcSt2_09320</name>
</gene>
<comment type="similarity">
    <text evidence="2 6">Belongs to the FAD-dependent glycerol-3-phosphate dehydrogenase family.</text>
</comment>
<evidence type="ECO:0000256" key="4">
    <source>
        <dbReference type="ARBA" id="ARBA00022827"/>
    </source>
</evidence>
<dbReference type="PANTHER" id="PTHR11985">
    <property type="entry name" value="GLYCEROL-3-PHOSPHATE DEHYDROGENASE"/>
    <property type="match status" value="1"/>
</dbReference>
<sequence>MTHTTTALIIGGGATGVGIARDLALRGVGVTLVERSGLAGGTSGRSHGLLHSGARYAESDPRGAKECIEENEILRSIAGHCIRDSGGLFVQLDDDDPTYFEEKRDACIELGIPVTELSGDDARVQVPELSDDVVRALAVPDGVVYPSRLVSLNAQSAVDAGAEIFIHSPVTSITVSDERITAVSVGGELDETIEAEYVINATGAWAEQCAALAGVSVPMRPTKGVMVAIPYEGLDPVLNRCRLPADGDIIIPHDDQVVLGTTSVAVDDPDSYAMEDSEIEQMFTECAAMLPSIIGREAVRPYWGVRPLYAPDEDNRGTADAGVGNERGISRDFTLIDHTADGVSNFATIVGGKLTTYRQMAEAASDLASEKLGVPTASTTATTQMEGLDDPSYLDSLVDRYDARSPADADMIRHTV</sequence>
<comment type="cofactor">
    <cofactor evidence="1 6">
        <name>FAD</name>
        <dbReference type="ChEBI" id="CHEBI:57692"/>
    </cofactor>
</comment>
<dbReference type="RefSeq" id="WP_250584144.1">
    <property type="nucleotide sequence ID" value="NZ_JAKRVX010000003.1"/>
</dbReference>
<evidence type="ECO:0000313" key="9">
    <source>
        <dbReference type="Proteomes" id="UP001203207"/>
    </source>
</evidence>
<dbReference type="GO" id="GO:0009331">
    <property type="term" value="C:glycerol-3-phosphate dehydrogenase (FAD) complex"/>
    <property type="evidence" value="ECO:0007669"/>
    <property type="project" value="UniProtKB-UniRule"/>
</dbReference>
<dbReference type="GO" id="GO:0004368">
    <property type="term" value="F:glycerol-3-phosphate dehydrogenase (quinone) activity"/>
    <property type="evidence" value="ECO:0007669"/>
    <property type="project" value="UniProtKB-EC"/>
</dbReference>
<dbReference type="EMBL" id="JAKRVX010000003">
    <property type="protein sequence ID" value="MCL9817142.1"/>
    <property type="molecule type" value="Genomic_DNA"/>
</dbReference>
<comment type="caution">
    <text evidence="8">The sequence shown here is derived from an EMBL/GenBank/DDBJ whole genome shotgun (WGS) entry which is preliminary data.</text>
</comment>
<dbReference type="Gene3D" id="3.50.50.60">
    <property type="entry name" value="FAD/NAD(P)-binding domain"/>
    <property type="match status" value="2"/>
</dbReference>
<reference evidence="8" key="2">
    <citation type="submission" date="2022-02" db="EMBL/GenBank/DDBJ databases">
        <authorList>
            <person name="Elcheninov A.G."/>
            <person name="Sorokin D.Y."/>
            <person name="Kublanov I.V."/>
        </authorList>
    </citation>
    <scope>NUCLEOTIDE SEQUENCE</scope>
    <source>
        <strain evidence="8">AArc-St2</strain>
    </source>
</reference>
<evidence type="ECO:0000259" key="7">
    <source>
        <dbReference type="Pfam" id="PF01266"/>
    </source>
</evidence>
<evidence type="ECO:0000313" key="8">
    <source>
        <dbReference type="EMBL" id="MCL9817142.1"/>
    </source>
</evidence>
<dbReference type="EC" id="1.1.5.3" evidence="6"/>
<dbReference type="InterPro" id="IPR006076">
    <property type="entry name" value="FAD-dep_OxRdtase"/>
</dbReference>
<dbReference type="Proteomes" id="UP001203207">
    <property type="component" value="Unassembled WGS sequence"/>
</dbReference>
<dbReference type="PROSITE" id="PS00978">
    <property type="entry name" value="FAD_G3PDH_2"/>
    <property type="match status" value="1"/>
</dbReference>
<keyword evidence="9" id="KW-1185">Reference proteome</keyword>
<dbReference type="Gene3D" id="3.30.9.10">
    <property type="entry name" value="D-Amino Acid Oxidase, subunit A, domain 2"/>
    <property type="match status" value="1"/>
</dbReference>
<dbReference type="AlphaFoldDB" id="A0AAE3FX12"/>
<dbReference type="PROSITE" id="PS00977">
    <property type="entry name" value="FAD_G3PDH_1"/>
    <property type="match status" value="1"/>
</dbReference>
<comment type="catalytic activity">
    <reaction evidence="6">
        <text>a quinone + sn-glycerol 3-phosphate = dihydroxyacetone phosphate + a quinol</text>
        <dbReference type="Rhea" id="RHEA:18977"/>
        <dbReference type="ChEBI" id="CHEBI:24646"/>
        <dbReference type="ChEBI" id="CHEBI:57597"/>
        <dbReference type="ChEBI" id="CHEBI:57642"/>
        <dbReference type="ChEBI" id="CHEBI:132124"/>
        <dbReference type="EC" id="1.1.5.3"/>
    </reaction>
</comment>